<feature type="region of interest" description="Disordered" evidence="6">
    <location>
        <begin position="383"/>
        <end position="424"/>
    </location>
</feature>
<keyword evidence="3" id="KW-0965">Cell junction</keyword>
<feature type="compositionally biased region" description="Pro residues" evidence="6">
    <location>
        <begin position="174"/>
        <end position="183"/>
    </location>
</feature>
<evidence type="ECO:0008006" key="9">
    <source>
        <dbReference type="Google" id="ProtNLM"/>
    </source>
</evidence>
<feature type="region of interest" description="Disordered" evidence="6">
    <location>
        <begin position="608"/>
        <end position="638"/>
    </location>
</feature>
<feature type="coiled-coil region" evidence="5">
    <location>
        <begin position="485"/>
        <end position="512"/>
    </location>
</feature>
<dbReference type="EMBL" id="JARKIK010000054">
    <property type="protein sequence ID" value="KAK8733238.1"/>
    <property type="molecule type" value="Genomic_DNA"/>
</dbReference>
<keyword evidence="8" id="KW-1185">Reference proteome</keyword>
<feature type="compositionally biased region" description="Basic residues" evidence="6">
    <location>
        <begin position="29"/>
        <end position="39"/>
    </location>
</feature>
<dbReference type="PANTHER" id="PTHR13546:SF15">
    <property type="entry name" value="CCDC85"/>
    <property type="match status" value="1"/>
</dbReference>
<dbReference type="GO" id="GO:0005912">
    <property type="term" value="C:adherens junction"/>
    <property type="evidence" value="ECO:0007669"/>
    <property type="project" value="UniProtKB-SubCell"/>
</dbReference>
<feature type="compositionally biased region" description="Pro residues" evidence="6">
    <location>
        <begin position="613"/>
        <end position="624"/>
    </location>
</feature>
<evidence type="ECO:0000256" key="4">
    <source>
        <dbReference type="ARBA" id="ARBA00023054"/>
    </source>
</evidence>
<gene>
    <name evidence="7" type="ORF">OTU49_006541</name>
</gene>
<feature type="compositionally biased region" description="Pro residues" evidence="6">
    <location>
        <begin position="40"/>
        <end position="52"/>
    </location>
</feature>
<evidence type="ECO:0000313" key="7">
    <source>
        <dbReference type="EMBL" id="KAK8733238.1"/>
    </source>
</evidence>
<feature type="coiled-coil region" evidence="5">
    <location>
        <begin position="328"/>
        <end position="362"/>
    </location>
</feature>
<dbReference type="EMBL" id="JARKIK010000054">
    <property type="protein sequence ID" value="KAK8733237.1"/>
    <property type="molecule type" value="Genomic_DNA"/>
</dbReference>
<evidence type="ECO:0000313" key="8">
    <source>
        <dbReference type="Proteomes" id="UP001445076"/>
    </source>
</evidence>
<feature type="region of interest" description="Disordered" evidence="6">
    <location>
        <begin position="1"/>
        <end position="242"/>
    </location>
</feature>
<feature type="region of interest" description="Disordered" evidence="6">
    <location>
        <begin position="437"/>
        <end position="460"/>
    </location>
</feature>
<reference evidence="7" key="2">
    <citation type="submission" date="2024-01" db="EMBL/GenBank/DDBJ databases">
        <authorList>
            <person name="He J."/>
            <person name="Wang M."/>
            <person name="Zheng J."/>
            <person name="Liu Z."/>
        </authorList>
    </citation>
    <scope>NUCLEOTIDE SEQUENCE</scope>
    <source>
        <strain evidence="7">ZL_2023a</strain>
        <tissue evidence="7">Muscle</tissue>
    </source>
</reference>
<feature type="compositionally biased region" description="Gly residues" evidence="6">
    <location>
        <begin position="217"/>
        <end position="230"/>
    </location>
</feature>
<organism evidence="7 8">
    <name type="scientific">Cherax quadricarinatus</name>
    <name type="common">Australian red claw crayfish</name>
    <dbReference type="NCBI Taxonomy" id="27406"/>
    <lineage>
        <taxon>Eukaryota</taxon>
        <taxon>Metazoa</taxon>
        <taxon>Ecdysozoa</taxon>
        <taxon>Arthropoda</taxon>
        <taxon>Crustacea</taxon>
        <taxon>Multicrustacea</taxon>
        <taxon>Malacostraca</taxon>
        <taxon>Eumalacostraca</taxon>
        <taxon>Eucarida</taxon>
        <taxon>Decapoda</taxon>
        <taxon>Pleocyemata</taxon>
        <taxon>Astacidea</taxon>
        <taxon>Parastacoidea</taxon>
        <taxon>Parastacidae</taxon>
        <taxon>Cherax</taxon>
    </lineage>
</organism>
<feature type="compositionally biased region" description="Basic and acidic residues" evidence="6">
    <location>
        <begin position="1"/>
        <end position="12"/>
    </location>
</feature>
<dbReference type="Proteomes" id="UP001445076">
    <property type="component" value="Unassembled WGS sequence"/>
</dbReference>
<evidence type="ECO:0000256" key="1">
    <source>
        <dbReference type="ARBA" id="ARBA00004536"/>
    </source>
</evidence>
<evidence type="ECO:0000256" key="3">
    <source>
        <dbReference type="ARBA" id="ARBA00022949"/>
    </source>
</evidence>
<reference evidence="7 8" key="1">
    <citation type="journal article" date="2024" name="BMC Genomics">
        <title>Genome assembly of redclaw crayfish (Cherax quadricarinatus) provides insights into its immune adaptation and hypoxia tolerance.</title>
        <authorList>
            <person name="Liu Z."/>
            <person name="Zheng J."/>
            <person name="Li H."/>
            <person name="Fang K."/>
            <person name="Wang S."/>
            <person name="He J."/>
            <person name="Zhou D."/>
            <person name="Weng S."/>
            <person name="Chi M."/>
            <person name="Gu Z."/>
            <person name="He J."/>
            <person name="Li F."/>
            <person name="Wang M."/>
        </authorList>
    </citation>
    <scope>NUCLEOTIDE SEQUENCE [LARGE SCALE GENOMIC DNA]</scope>
    <source>
        <strain evidence="7">ZL_2023a</strain>
    </source>
</reference>
<feature type="compositionally biased region" description="Pro residues" evidence="6">
    <location>
        <begin position="133"/>
        <end position="142"/>
    </location>
</feature>
<feature type="compositionally biased region" description="Pro residues" evidence="6">
    <location>
        <begin position="401"/>
        <end position="417"/>
    </location>
</feature>
<feature type="compositionally biased region" description="Basic and acidic residues" evidence="6">
    <location>
        <begin position="187"/>
        <end position="196"/>
    </location>
</feature>
<name>A0AAW0X1B7_CHEQU</name>
<protein>
    <recommendedName>
        <fullName evidence="9">Coiled-coil domain-containing protein 85C</fullName>
    </recommendedName>
</protein>
<feature type="coiled-coil region" evidence="5">
    <location>
        <begin position="254"/>
        <end position="302"/>
    </location>
</feature>
<sequence length="667" mass="72027">MPAADTQKHLEHLMAYPQHQGKSGPPRPGPHHGPPHHIPHPPPSSYGPPVPHGPHSGYGHGPPNQLGPSSQRGVSGPHGIPIQNGPQGSGPPVISGQHRPQVGAGQHGQPGQHGHPGTHGVPNQRGSSGSIGPPAPHKPPGPHGQYVQHLPHPNNMNGQRGPPDGPPGEVRQPPAYPEPPRYPGPHTLHEDVDKHLSQVATHSGPQVQSTKHYPGPLGQGGGGGGIGGSNSGSAGTNNGSDLGRLEEELSALNRNELLSRTARAESEIRDLQHSFHAQTAELRHLRDTHQRLTDDNQELRDLCCFLDDDRQKGRKLAREWQRFGRYTASVMRQEVTAYQNKLRELDAKQQELIKDNLELKELCLYLDEERNNAACSHCGHPLITRDDGDGSSSSTNADEPSGPPQPPTQLPPQPSAPLPTDIPLTRSSSRERLLENTLNHQRSPMNGECLTTHDSGKGSKDDAYLEVWKKKNFQVPYQEQVLSYIRSLEARVMMLETEKQQLGEELSKLDRIHPEGEGIEAVDLHVGLQNLSKEKSLGSRPLQPPPYSLSHHLRAVGLGLTSRTPLGPGSAESDDDLLDGPPPPLVSRPTSVAAAMRVLEVQEQLEGASHAPLGPPPSQGPPPQTQQGSGAHLTPQDAALADGEKALLRQMCNVVWKKLEEVPSQNR</sequence>
<evidence type="ECO:0000256" key="5">
    <source>
        <dbReference type="SAM" id="Coils"/>
    </source>
</evidence>
<dbReference type="Pfam" id="PF10226">
    <property type="entry name" value="CCDC85"/>
    <property type="match status" value="1"/>
</dbReference>
<comment type="similarity">
    <text evidence="2">Belongs to the CCDC85 family.</text>
</comment>
<feature type="compositionally biased region" description="Low complexity" evidence="6">
    <location>
        <begin position="231"/>
        <end position="240"/>
    </location>
</feature>
<accession>A0AAW0X1B7</accession>
<evidence type="ECO:0000256" key="2">
    <source>
        <dbReference type="ARBA" id="ARBA00009052"/>
    </source>
</evidence>
<feature type="region of interest" description="Disordered" evidence="6">
    <location>
        <begin position="560"/>
        <end position="588"/>
    </location>
</feature>
<feature type="compositionally biased region" description="Polar residues" evidence="6">
    <location>
        <begin position="198"/>
        <end position="211"/>
    </location>
</feature>
<dbReference type="InterPro" id="IPR019359">
    <property type="entry name" value="CCDC85"/>
</dbReference>
<feature type="compositionally biased region" description="Low complexity" evidence="6">
    <location>
        <begin position="100"/>
        <end position="122"/>
    </location>
</feature>
<dbReference type="PANTHER" id="PTHR13546">
    <property type="entry name" value="RE60986P"/>
    <property type="match status" value="1"/>
</dbReference>
<keyword evidence="4 5" id="KW-0175">Coiled coil</keyword>
<comment type="subcellular location">
    <subcellularLocation>
        <location evidence="1">Cell junction</location>
        <location evidence="1">Adherens junction</location>
    </subcellularLocation>
</comment>
<feature type="compositionally biased region" description="Low complexity" evidence="6">
    <location>
        <begin position="53"/>
        <end position="63"/>
    </location>
</feature>
<comment type="caution">
    <text evidence="7">The sequence shown here is derived from an EMBL/GenBank/DDBJ whole genome shotgun (WGS) entry which is preliminary data.</text>
</comment>
<dbReference type="AlphaFoldDB" id="A0AAW0X1B7"/>
<proteinExistence type="inferred from homology"/>
<evidence type="ECO:0000256" key="6">
    <source>
        <dbReference type="SAM" id="MobiDB-lite"/>
    </source>
</evidence>